<dbReference type="EMBL" id="JASVWF010000004">
    <property type="protein sequence ID" value="MDL5158081.1"/>
    <property type="molecule type" value="Genomic_DNA"/>
</dbReference>
<keyword evidence="3" id="KW-0133">Cell shape</keyword>
<evidence type="ECO:0000256" key="6">
    <source>
        <dbReference type="SAM" id="MobiDB-lite"/>
    </source>
</evidence>
<feature type="region of interest" description="Disordered" evidence="6">
    <location>
        <begin position="557"/>
        <end position="576"/>
    </location>
</feature>
<evidence type="ECO:0000256" key="5">
    <source>
        <dbReference type="ARBA" id="ARBA00023136"/>
    </source>
</evidence>
<feature type="transmembrane region" description="Helical" evidence="7">
    <location>
        <begin position="329"/>
        <end position="348"/>
    </location>
</feature>
<dbReference type="Gene3D" id="3.90.1310.10">
    <property type="entry name" value="Penicillin-binding protein 2a (Domain 2)"/>
    <property type="match status" value="1"/>
</dbReference>
<dbReference type="InterPro" id="IPR001460">
    <property type="entry name" value="PCN-bd_Tpept"/>
</dbReference>
<feature type="transmembrane region" description="Helical" evidence="7">
    <location>
        <begin position="115"/>
        <end position="137"/>
    </location>
</feature>
<dbReference type="Pfam" id="PF01098">
    <property type="entry name" value="FTSW_RODA_SPOVE"/>
    <property type="match status" value="1"/>
</dbReference>
<evidence type="ECO:0000313" key="10">
    <source>
        <dbReference type="Proteomes" id="UP001231924"/>
    </source>
</evidence>
<keyword evidence="5 7" id="KW-0472">Membrane</keyword>
<feature type="transmembrane region" description="Helical" evidence="7">
    <location>
        <begin position="149"/>
        <end position="167"/>
    </location>
</feature>
<feature type="transmembrane region" description="Helical" evidence="7">
    <location>
        <begin position="76"/>
        <end position="94"/>
    </location>
</feature>
<organism evidence="9 10">
    <name type="scientific">Actinomycetospora termitidis</name>
    <dbReference type="NCBI Taxonomy" id="3053470"/>
    <lineage>
        <taxon>Bacteria</taxon>
        <taxon>Bacillati</taxon>
        <taxon>Actinomycetota</taxon>
        <taxon>Actinomycetes</taxon>
        <taxon>Pseudonocardiales</taxon>
        <taxon>Pseudonocardiaceae</taxon>
        <taxon>Actinomycetospora</taxon>
    </lineage>
</organism>
<dbReference type="InterPro" id="IPR012338">
    <property type="entry name" value="Beta-lactam/transpept-like"/>
</dbReference>
<keyword evidence="4 7" id="KW-1133">Transmembrane helix</keyword>
<feature type="transmembrane region" description="Helical" evidence="7">
    <location>
        <begin position="292"/>
        <end position="317"/>
    </location>
</feature>
<dbReference type="SUPFAM" id="SSF56601">
    <property type="entry name" value="beta-lactamase/transpeptidase-like"/>
    <property type="match status" value="1"/>
</dbReference>
<evidence type="ECO:0000256" key="3">
    <source>
        <dbReference type="ARBA" id="ARBA00022960"/>
    </source>
</evidence>
<accession>A0ABT7MC97</accession>
<dbReference type="PANTHER" id="PTHR30627">
    <property type="entry name" value="PEPTIDOGLYCAN D,D-TRANSPEPTIDASE"/>
    <property type="match status" value="1"/>
</dbReference>
<reference evidence="9 10" key="1">
    <citation type="submission" date="2023-06" db="EMBL/GenBank/DDBJ databases">
        <title>Actinomycetospora Odt1-22.</title>
        <authorList>
            <person name="Supong K."/>
        </authorList>
    </citation>
    <scope>NUCLEOTIDE SEQUENCE [LARGE SCALE GENOMIC DNA]</scope>
    <source>
        <strain evidence="9 10">Odt1-22</strain>
    </source>
</reference>
<sequence>MRRAAWALPAVLAAGLAGLLPAPARPEPILWAVGAAVLAVPPCLAARRHPAVVGTALLAATLGTLVPLRLGAPAGRVAFVAAAASVLLTAGVVVGRSPRLGRGLERPASRRLAALAALAAGLVLRALTLLGPAPASGTLPLLGVQVGELTRWLVVGGAALAVAEQVSRAPGWRASDRRFHLLAGGLGAGALALLVVVRDLGPAALVVVAVLAAVVHVRGLPVRWVVAGALAVVVAIPLLATVPVVRGRALEVVDPGDQLRAALTAAWSGGLIGPGPGRSPLVDGVPAIGSDYAVAALVADLGALVVVPVLLGLLAALAHLVRVAAARRGAAASLAVALATALVAQGAWNALGTVAVLPLTGLNAPFLGFSRASLTTSALVLGLVVGLLDRPDRTGRTAPGTSALTTATVGGVRGVAVLLVAAAVLLVVGPRTISDAEQVRMPRGTIWTADGRVIAADDGAGRTYPAGGRYADLGFARWNGTHRGVEAVAADTLTCGGALGAADVLAGLFHPVCRPADVVTTVDSRVQAALAAGVAGLDGEAVLLDARTGAVTGLFSSASTEPGVPSRARSRQGPPGSTMKLVTAAAALLAGVDPAAAPLGAYRGDDGSVLGNDGGSTCPAADTATALAHSCNSVLGWEAVQVGAPELARVARTWFGADTPVRLDGLDAAGLDTGLGAADPGTGALARTGIGQESVRSTVLGVALATAVVANAGTTTPWPSVIAATCPGGDPEPTAPSAPIGRPLPGPVADVIRGGMARAVSEGTARRLAPAGHDVVAKTGTAQVPGGATDSWVTAIVDDRWVLTLVAHGAAREGTAVDAGSRVLGALPPVLTPVPPTCPGEARPSALLP</sequence>
<keyword evidence="2 7" id="KW-0812">Transmembrane</keyword>
<feature type="transmembrane region" description="Helical" evidence="7">
    <location>
        <begin position="51"/>
        <end position="70"/>
    </location>
</feature>
<feature type="transmembrane region" description="Helical" evidence="7">
    <location>
        <begin position="368"/>
        <end position="388"/>
    </location>
</feature>
<evidence type="ECO:0000313" key="9">
    <source>
        <dbReference type="EMBL" id="MDL5158081.1"/>
    </source>
</evidence>
<evidence type="ECO:0000256" key="2">
    <source>
        <dbReference type="ARBA" id="ARBA00022692"/>
    </source>
</evidence>
<feature type="transmembrane region" description="Helical" evidence="7">
    <location>
        <begin position="225"/>
        <end position="245"/>
    </location>
</feature>
<feature type="transmembrane region" description="Helical" evidence="7">
    <location>
        <begin position="29"/>
        <end position="46"/>
    </location>
</feature>
<feature type="transmembrane region" description="Helical" evidence="7">
    <location>
        <begin position="203"/>
        <end position="220"/>
    </location>
</feature>
<evidence type="ECO:0000256" key="1">
    <source>
        <dbReference type="ARBA" id="ARBA00004141"/>
    </source>
</evidence>
<evidence type="ECO:0000259" key="8">
    <source>
        <dbReference type="Pfam" id="PF00905"/>
    </source>
</evidence>
<dbReference type="Gene3D" id="3.40.710.10">
    <property type="entry name" value="DD-peptidase/beta-lactamase superfamily"/>
    <property type="match status" value="1"/>
</dbReference>
<feature type="domain" description="Penicillin-binding protein transpeptidase" evidence="8">
    <location>
        <begin position="541"/>
        <end position="806"/>
    </location>
</feature>
<dbReference type="InterPro" id="IPR001182">
    <property type="entry name" value="FtsW/RodA"/>
</dbReference>
<dbReference type="Proteomes" id="UP001231924">
    <property type="component" value="Unassembled WGS sequence"/>
</dbReference>
<dbReference type="RefSeq" id="WP_286054588.1">
    <property type="nucleotide sequence ID" value="NZ_JASVWF010000004.1"/>
</dbReference>
<gene>
    <name evidence="9" type="ORF">QRT03_19080</name>
</gene>
<protein>
    <submittedName>
        <fullName evidence="9">Penicillin-binding transpeptidase domain-containing protein</fullName>
    </submittedName>
</protein>
<evidence type="ECO:0000256" key="4">
    <source>
        <dbReference type="ARBA" id="ARBA00022989"/>
    </source>
</evidence>
<dbReference type="Pfam" id="PF00905">
    <property type="entry name" value="Transpeptidase"/>
    <property type="match status" value="1"/>
</dbReference>
<keyword evidence="10" id="KW-1185">Reference proteome</keyword>
<proteinExistence type="predicted"/>
<name>A0ABT7MC97_9PSEU</name>
<dbReference type="PANTHER" id="PTHR30627:SF24">
    <property type="entry name" value="PENICILLIN-BINDING PROTEIN 4B"/>
    <property type="match status" value="1"/>
</dbReference>
<dbReference type="InterPro" id="IPR050515">
    <property type="entry name" value="Beta-lactam/transpept"/>
</dbReference>
<feature type="transmembrane region" description="Helical" evidence="7">
    <location>
        <begin position="400"/>
        <end position="428"/>
    </location>
</feature>
<comment type="caution">
    <text evidence="9">The sequence shown here is derived from an EMBL/GenBank/DDBJ whole genome shotgun (WGS) entry which is preliminary data.</text>
</comment>
<feature type="transmembrane region" description="Helical" evidence="7">
    <location>
        <begin position="179"/>
        <end position="197"/>
    </location>
</feature>
<comment type="subcellular location">
    <subcellularLocation>
        <location evidence="1">Membrane</location>
        <topology evidence="1">Multi-pass membrane protein</topology>
    </subcellularLocation>
</comment>
<evidence type="ECO:0000256" key="7">
    <source>
        <dbReference type="SAM" id="Phobius"/>
    </source>
</evidence>